<reference evidence="1" key="1">
    <citation type="journal article" date="2013" name="Nat. Biotechnol.">
        <title>Draft genome sequence of chickpea (Cicer arietinum) provides a resource for trait improvement.</title>
        <authorList>
            <person name="Varshney R.K."/>
            <person name="Song C."/>
            <person name="Saxena R.K."/>
            <person name="Azam S."/>
            <person name="Yu S."/>
            <person name="Sharpe A.G."/>
            <person name="Cannon S."/>
            <person name="Baek J."/>
            <person name="Rosen B.D."/>
            <person name="Tar'an B."/>
            <person name="Millan T."/>
            <person name="Zhang X."/>
            <person name="Ramsay L.D."/>
            <person name="Iwata A."/>
            <person name="Wang Y."/>
            <person name="Nelson W."/>
            <person name="Farmer A.D."/>
            <person name="Gaur P.M."/>
            <person name="Soderlund C."/>
            <person name="Penmetsa R.V."/>
            <person name="Xu C."/>
            <person name="Bharti A.K."/>
            <person name="He W."/>
            <person name="Winter P."/>
            <person name="Zhao S."/>
            <person name="Hane J.K."/>
            <person name="Carrasquilla-Garcia N."/>
            <person name="Condie J.A."/>
            <person name="Upadhyaya H.D."/>
            <person name="Luo M.C."/>
            <person name="Thudi M."/>
            <person name="Gowda C.L."/>
            <person name="Singh N.P."/>
            <person name="Lichtenzveig J."/>
            <person name="Gali K.K."/>
            <person name="Rubio J."/>
            <person name="Nadarajan N."/>
            <person name="Dolezel J."/>
            <person name="Bansal K.C."/>
            <person name="Xu X."/>
            <person name="Edwards D."/>
            <person name="Zhang G."/>
            <person name="Kahl G."/>
            <person name="Gil J."/>
            <person name="Singh K.B."/>
            <person name="Datta S.K."/>
            <person name="Jackson S.A."/>
            <person name="Wang J."/>
            <person name="Cook D.R."/>
        </authorList>
    </citation>
    <scope>NUCLEOTIDE SEQUENCE [LARGE SCALE GENOMIC DNA]</scope>
    <source>
        <strain evidence="1">cv. CDC Frontier</strain>
    </source>
</reference>
<evidence type="ECO:0000313" key="2">
    <source>
        <dbReference type="RefSeq" id="XP_004491780.1"/>
    </source>
</evidence>
<dbReference type="KEGG" id="cam:101496279"/>
<organism evidence="1 2">
    <name type="scientific">Cicer arietinum</name>
    <name type="common">Chickpea</name>
    <name type="synonym">Garbanzo</name>
    <dbReference type="NCBI Taxonomy" id="3827"/>
    <lineage>
        <taxon>Eukaryota</taxon>
        <taxon>Viridiplantae</taxon>
        <taxon>Streptophyta</taxon>
        <taxon>Embryophyta</taxon>
        <taxon>Tracheophyta</taxon>
        <taxon>Spermatophyta</taxon>
        <taxon>Magnoliopsida</taxon>
        <taxon>eudicotyledons</taxon>
        <taxon>Gunneridae</taxon>
        <taxon>Pentapetalae</taxon>
        <taxon>rosids</taxon>
        <taxon>fabids</taxon>
        <taxon>Fabales</taxon>
        <taxon>Fabaceae</taxon>
        <taxon>Papilionoideae</taxon>
        <taxon>50 kb inversion clade</taxon>
        <taxon>NPAAA clade</taxon>
        <taxon>Hologalegina</taxon>
        <taxon>IRL clade</taxon>
        <taxon>Cicereae</taxon>
        <taxon>Cicer</taxon>
    </lineage>
</organism>
<name>A0A1S2XMV8_CICAR</name>
<dbReference type="PaxDb" id="3827-XP_004491780.1"/>
<dbReference type="RefSeq" id="XP_004491780.1">
    <property type="nucleotide sequence ID" value="XM_004491723.1"/>
</dbReference>
<dbReference type="AlphaFoldDB" id="A0A1S2XMV8"/>
<protein>
    <submittedName>
        <fullName evidence="2">Uncharacterized protein LOC101496279</fullName>
    </submittedName>
</protein>
<gene>
    <name evidence="2" type="primary">LOC101496279</name>
</gene>
<dbReference type="GeneID" id="101496279"/>
<dbReference type="OrthoDB" id="1723222at2759"/>
<dbReference type="eggNOG" id="KOG0017">
    <property type="taxonomic scope" value="Eukaryota"/>
</dbReference>
<reference evidence="2" key="2">
    <citation type="submission" date="2025-08" db="UniProtKB">
        <authorList>
            <consortium name="RefSeq"/>
        </authorList>
    </citation>
    <scope>IDENTIFICATION</scope>
    <source>
        <tissue evidence="2">Etiolated seedlings</tissue>
    </source>
</reference>
<keyword evidence="1" id="KW-1185">Reference proteome</keyword>
<sequence length="151" mass="18065">MLSYQIVYGKACRIPLELEHRVFWAIKYLNFDLVKAGESRIFQLHELEDFWNFAIENTKIYKEKVKKRHDKKIQVKEFQEGELVLLLNSRLKLFPEKMKSRWSGPFKIIKVFPYGAVELKDTHSNRSFKVNGKRLQPYLGESQNFQWSPLI</sequence>
<evidence type="ECO:0000313" key="1">
    <source>
        <dbReference type="Proteomes" id="UP000087171"/>
    </source>
</evidence>
<dbReference type="Proteomes" id="UP000087171">
    <property type="component" value="Chromosome Ca3"/>
</dbReference>
<proteinExistence type="predicted"/>
<accession>A0A1S2XMV8</accession>